<gene>
    <name evidence="3" type="ORF">RND81_03G214000</name>
</gene>
<organism evidence="3 4">
    <name type="scientific">Saponaria officinalis</name>
    <name type="common">Common soapwort</name>
    <name type="synonym">Lychnis saponaria</name>
    <dbReference type="NCBI Taxonomy" id="3572"/>
    <lineage>
        <taxon>Eukaryota</taxon>
        <taxon>Viridiplantae</taxon>
        <taxon>Streptophyta</taxon>
        <taxon>Embryophyta</taxon>
        <taxon>Tracheophyta</taxon>
        <taxon>Spermatophyta</taxon>
        <taxon>Magnoliopsida</taxon>
        <taxon>eudicotyledons</taxon>
        <taxon>Gunneridae</taxon>
        <taxon>Pentapetalae</taxon>
        <taxon>Caryophyllales</taxon>
        <taxon>Caryophyllaceae</taxon>
        <taxon>Caryophylleae</taxon>
        <taxon>Saponaria</taxon>
    </lineage>
</organism>
<comment type="caution">
    <text evidence="3">The sequence shown here is derived from an EMBL/GenBank/DDBJ whole genome shotgun (WGS) entry which is preliminary data.</text>
</comment>
<dbReference type="GO" id="GO:0005829">
    <property type="term" value="C:cytosol"/>
    <property type="evidence" value="ECO:0007669"/>
    <property type="project" value="TreeGrafter"/>
</dbReference>
<evidence type="ECO:0000256" key="1">
    <source>
        <dbReference type="ARBA" id="ARBA00005960"/>
    </source>
</evidence>
<dbReference type="PANTHER" id="PTHR31459:SF19">
    <property type="entry name" value="DESICCATION-RELATED PROTEIN LEA14-RELATED"/>
    <property type="match status" value="1"/>
</dbReference>
<protein>
    <recommendedName>
        <fullName evidence="2">Water stress and hypersensitive response domain-containing protein</fullName>
    </recommendedName>
</protein>
<reference evidence="3" key="1">
    <citation type="submission" date="2024-03" db="EMBL/GenBank/DDBJ databases">
        <title>WGS assembly of Saponaria officinalis var. Norfolk2.</title>
        <authorList>
            <person name="Jenkins J."/>
            <person name="Shu S."/>
            <person name="Grimwood J."/>
            <person name="Barry K."/>
            <person name="Goodstein D."/>
            <person name="Schmutz J."/>
            <person name="Leebens-Mack J."/>
            <person name="Osbourn A."/>
        </authorList>
    </citation>
    <scope>NUCLEOTIDE SEQUENCE [LARGE SCALE GENOMIC DNA]</scope>
    <source>
        <strain evidence="3">JIC</strain>
    </source>
</reference>
<dbReference type="InterPro" id="IPR045043">
    <property type="entry name" value="Lea14-like"/>
</dbReference>
<dbReference type="EMBL" id="JBDFQZ010000003">
    <property type="protein sequence ID" value="KAK9743055.1"/>
    <property type="molecule type" value="Genomic_DNA"/>
</dbReference>
<feature type="domain" description="Water stress and hypersensitive response" evidence="2">
    <location>
        <begin position="24"/>
        <end position="141"/>
    </location>
</feature>
<dbReference type="AlphaFoldDB" id="A0AAW1M6A2"/>
<evidence type="ECO:0000259" key="2">
    <source>
        <dbReference type="SMART" id="SM00769"/>
    </source>
</evidence>
<dbReference type="SMART" id="SM00769">
    <property type="entry name" value="WHy"/>
    <property type="match status" value="1"/>
</dbReference>
<dbReference type="InterPro" id="IPR004864">
    <property type="entry name" value="LEA_2"/>
</dbReference>
<dbReference type="InterPro" id="IPR013990">
    <property type="entry name" value="WHy-dom"/>
</dbReference>
<name>A0AAW1M6A2_SAPOF</name>
<dbReference type="SUPFAM" id="SSF117070">
    <property type="entry name" value="LEA14-like"/>
    <property type="match status" value="1"/>
</dbReference>
<dbReference type="FunFam" id="2.60.40.1820:FF:000001">
    <property type="entry name" value="Desiccation protectant protein Lea14-like"/>
    <property type="match status" value="1"/>
</dbReference>
<dbReference type="PANTHER" id="PTHR31459">
    <property type="match status" value="1"/>
</dbReference>
<dbReference type="Gene3D" id="2.60.40.1820">
    <property type="match status" value="1"/>
</dbReference>
<proteinExistence type="inferred from homology"/>
<keyword evidence="4" id="KW-1185">Reference proteome</keyword>
<dbReference type="Proteomes" id="UP001443914">
    <property type="component" value="Unassembled WGS sequence"/>
</dbReference>
<comment type="similarity">
    <text evidence="1">Belongs to the LEA type 2 family.</text>
</comment>
<sequence>MAGLMEKAKNFVAEKMGDVPKPEANIDDVDLKNLDKTGVTYLAKVGITNPYSHSIPICEITFSLSSATRVIASGTVPDPGSIKASETTVVDVPMLVPHNILMSLAKDIWKDGDIDYELVIGLIVDLPVIGNFTIPLTTKGDIKLPTLGSIFGGGGGDDDEKKDEKKDDE</sequence>
<evidence type="ECO:0000313" key="3">
    <source>
        <dbReference type="EMBL" id="KAK9743055.1"/>
    </source>
</evidence>
<accession>A0AAW1M6A2</accession>
<dbReference type="GO" id="GO:0009269">
    <property type="term" value="P:response to desiccation"/>
    <property type="evidence" value="ECO:0007669"/>
    <property type="project" value="InterPro"/>
</dbReference>
<dbReference type="Pfam" id="PF03168">
    <property type="entry name" value="LEA_2"/>
    <property type="match status" value="1"/>
</dbReference>
<evidence type="ECO:0000313" key="4">
    <source>
        <dbReference type="Proteomes" id="UP001443914"/>
    </source>
</evidence>